<keyword evidence="5" id="KW-1185">Reference proteome</keyword>
<dbReference type="Pfam" id="PF07963">
    <property type="entry name" value="N_methyl"/>
    <property type="match status" value="1"/>
</dbReference>
<dbReference type="InterPro" id="IPR045584">
    <property type="entry name" value="Pilin-like"/>
</dbReference>
<gene>
    <name evidence="4" type="ORF">J2X04_000034</name>
</gene>
<accession>A0ABU1VJQ3</accession>
<sequence>MRNLRSKPRLVQPRLATAAKQRGMSLIEIIIVIVLIGAVLTFVGSRVIGGKDRGDYNLGKSAVQTLAGKIESFRMDTGRLPNSLDELVTAPGDASGWLGPYAKAAELKDPFGHPYEYRVPGENGDFDLVFLGKDGKPGGTSTDADFKFE</sequence>
<dbReference type="PRINTS" id="PR00813">
    <property type="entry name" value="BCTERIALGSPG"/>
</dbReference>
<dbReference type="RefSeq" id="WP_310050724.1">
    <property type="nucleotide sequence ID" value="NZ_JAVDVW010000001.1"/>
</dbReference>
<comment type="caution">
    <text evidence="4">The sequence shown here is derived from an EMBL/GenBank/DDBJ whole genome shotgun (WGS) entry which is preliminary data.</text>
</comment>
<dbReference type="InterPro" id="IPR012902">
    <property type="entry name" value="N_methyl_site"/>
</dbReference>
<keyword evidence="2" id="KW-0812">Transmembrane</keyword>
<dbReference type="SUPFAM" id="SSF54523">
    <property type="entry name" value="Pili subunits"/>
    <property type="match status" value="1"/>
</dbReference>
<protein>
    <submittedName>
        <fullName evidence="4">General secretion pathway protein G</fullName>
    </submittedName>
</protein>
<dbReference type="Gene3D" id="3.30.700.10">
    <property type="entry name" value="Glycoprotein, Type 4 Pilin"/>
    <property type="match status" value="1"/>
</dbReference>
<dbReference type="Proteomes" id="UP001267878">
    <property type="component" value="Unassembled WGS sequence"/>
</dbReference>
<evidence type="ECO:0000256" key="2">
    <source>
        <dbReference type="SAM" id="Phobius"/>
    </source>
</evidence>
<feature type="domain" description="Type II secretion system protein GspG C-terminal" evidence="3">
    <location>
        <begin position="46"/>
        <end position="146"/>
    </location>
</feature>
<evidence type="ECO:0000313" key="4">
    <source>
        <dbReference type="EMBL" id="MDR7097687.1"/>
    </source>
</evidence>
<keyword evidence="1" id="KW-0488">Methylation</keyword>
<keyword evidence="2" id="KW-1133">Transmembrane helix</keyword>
<proteinExistence type="predicted"/>
<dbReference type="EMBL" id="JAVDVW010000001">
    <property type="protein sequence ID" value="MDR7097687.1"/>
    <property type="molecule type" value="Genomic_DNA"/>
</dbReference>
<dbReference type="InterPro" id="IPR013545">
    <property type="entry name" value="T2SS_protein-GspG_C"/>
</dbReference>
<dbReference type="PROSITE" id="PS00409">
    <property type="entry name" value="PROKAR_NTER_METHYL"/>
    <property type="match status" value="1"/>
</dbReference>
<reference evidence="4 5" key="1">
    <citation type="submission" date="2023-07" db="EMBL/GenBank/DDBJ databases">
        <title>Sorghum-associated microbial communities from plants grown in Nebraska, USA.</title>
        <authorList>
            <person name="Schachtman D."/>
        </authorList>
    </citation>
    <scope>NUCLEOTIDE SEQUENCE [LARGE SCALE GENOMIC DNA]</scope>
    <source>
        <strain evidence="4 5">BE187</strain>
    </source>
</reference>
<evidence type="ECO:0000259" key="3">
    <source>
        <dbReference type="Pfam" id="PF08334"/>
    </source>
</evidence>
<organism evidence="4 5">
    <name type="scientific">Agrilutibacter niabensis</name>
    <dbReference type="NCBI Taxonomy" id="380628"/>
    <lineage>
        <taxon>Bacteria</taxon>
        <taxon>Pseudomonadati</taxon>
        <taxon>Pseudomonadota</taxon>
        <taxon>Gammaproteobacteria</taxon>
        <taxon>Lysobacterales</taxon>
        <taxon>Lysobacteraceae</taxon>
        <taxon>Agrilutibacter</taxon>
    </lineage>
</organism>
<dbReference type="InterPro" id="IPR000983">
    <property type="entry name" value="Bac_GSPG_pilin"/>
</dbReference>
<evidence type="ECO:0000313" key="5">
    <source>
        <dbReference type="Proteomes" id="UP001267878"/>
    </source>
</evidence>
<name>A0ABU1VJQ3_9GAMM</name>
<evidence type="ECO:0000256" key="1">
    <source>
        <dbReference type="ARBA" id="ARBA00022481"/>
    </source>
</evidence>
<dbReference type="Pfam" id="PF08334">
    <property type="entry name" value="T2SSG"/>
    <property type="match status" value="1"/>
</dbReference>
<feature type="transmembrane region" description="Helical" evidence="2">
    <location>
        <begin position="24"/>
        <end position="43"/>
    </location>
</feature>
<keyword evidence="2" id="KW-0472">Membrane</keyword>
<dbReference type="NCBIfam" id="TIGR02532">
    <property type="entry name" value="IV_pilin_GFxxxE"/>
    <property type="match status" value="1"/>
</dbReference>